<proteinExistence type="predicted"/>
<dbReference type="SUPFAM" id="SSF82649">
    <property type="entry name" value="SufE/NifU"/>
    <property type="match status" value="1"/>
</dbReference>
<gene>
    <name evidence="9" type="ORF">ERX46_08195</name>
</gene>
<keyword evidence="6" id="KW-0067">ATP-binding</keyword>
<dbReference type="SUPFAM" id="SSF55681">
    <property type="entry name" value="Class II aaRS and biotin synthetases"/>
    <property type="match status" value="1"/>
</dbReference>
<comment type="caution">
    <text evidence="9">The sequence shown here is derived from an EMBL/GenBank/DDBJ whole genome shotgun (WGS) entry which is preliminary data.</text>
</comment>
<dbReference type="GO" id="GO:0009249">
    <property type="term" value="P:protein lipoylation"/>
    <property type="evidence" value="ECO:0007669"/>
    <property type="project" value="InterPro"/>
</dbReference>
<dbReference type="Proteomes" id="UP000293952">
    <property type="component" value="Unassembled WGS sequence"/>
</dbReference>
<keyword evidence="4 9" id="KW-0436">Ligase</keyword>
<protein>
    <recommendedName>
        <fullName evidence="3">lipoate--protein ligase</fullName>
        <ecNumber evidence="3">6.3.1.20</ecNumber>
    </recommendedName>
</protein>
<dbReference type="RefSeq" id="WP_130093377.1">
    <property type="nucleotide sequence ID" value="NZ_SETE01000003.1"/>
</dbReference>
<dbReference type="PANTHER" id="PTHR12561:SF3">
    <property type="entry name" value="LIPOYLTRANSFERASE 1, MITOCHONDRIAL"/>
    <property type="match status" value="1"/>
</dbReference>
<dbReference type="NCBIfam" id="TIGR00545">
    <property type="entry name" value="lipoyltrans"/>
    <property type="match status" value="1"/>
</dbReference>
<dbReference type="EMBL" id="SETE01000003">
    <property type="protein sequence ID" value="RYM33936.1"/>
    <property type="molecule type" value="Genomic_DNA"/>
</dbReference>
<dbReference type="InterPro" id="IPR004143">
    <property type="entry name" value="BPL_LPL_catalytic"/>
</dbReference>
<evidence type="ECO:0000256" key="7">
    <source>
        <dbReference type="ARBA" id="ARBA00048037"/>
    </source>
</evidence>
<dbReference type="UniPathway" id="UPA00537">
    <property type="reaction ID" value="UER00594"/>
</dbReference>
<organism evidence="9 10">
    <name type="scientific">Brumimicrobium glaciale</name>
    <dbReference type="NCBI Taxonomy" id="200475"/>
    <lineage>
        <taxon>Bacteria</taxon>
        <taxon>Pseudomonadati</taxon>
        <taxon>Bacteroidota</taxon>
        <taxon>Flavobacteriia</taxon>
        <taxon>Flavobacteriales</taxon>
        <taxon>Crocinitomicaceae</taxon>
        <taxon>Brumimicrobium</taxon>
    </lineage>
</organism>
<dbReference type="Gene3D" id="3.30.390.50">
    <property type="entry name" value="CO dehydrogenase flavoprotein, C-terminal domain"/>
    <property type="match status" value="1"/>
</dbReference>
<evidence type="ECO:0000256" key="5">
    <source>
        <dbReference type="ARBA" id="ARBA00022741"/>
    </source>
</evidence>
<dbReference type="GO" id="GO:0005524">
    <property type="term" value="F:ATP binding"/>
    <property type="evidence" value="ECO:0007669"/>
    <property type="project" value="UniProtKB-KW"/>
</dbReference>
<evidence type="ECO:0000256" key="6">
    <source>
        <dbReference type="ARBA" id="ARBA00022840"/>
    </source>
</evidence>
<dbReference type="GO" id="GO:0017118">
    <property type="term" value="F:lipoyltransferase activity"/>
    <property type="evidence" value="ECO:0007669"/>
    <property type="project" value="TreeGrafter"/>
</dbReference>
<evidence type="ECO:0000313" key="10">
    <source>
        <dbReference type="Proteomes" id="UP000293952"/>
    </source>
</evidence>
<comment type="pathway">
    <text evidence="1">Protein modification; protein lipoylation via exogenous pathway; protein N(6)-(lipoyl)lysine from lipoate: step 2/2.</text>
</comment>
<dbReference type="InterPro" id="IPR019491">
    <property type="entry name" value="Lipoate_protein_ligase_C"/>
</dbReference>
<evidence type="ECO:0000313" key="9">
    <source>
        <dbReference type="EMBL" id="RYM33936.1"/>
    </source>
</evidence>
<reference evidence="9 10" key="1">
    <citation type="submission" date="2019-02" db="EMBL/GenBank/DDBJ databases">
        <title>Genome sequence of the sea-ice species Brumimicrobium glaciale.</title>
        <authorList>
            <person name="Bowman J.P."/>
        </authorList>
    </citation>
    <scope>NUCLEOTIDE SEQUENCE [LARGE SCALE GENOMIC DNA]</scope>
    <source>
        <strain evidence="9 10">IC156</strain>
    </source>
</reference>
<dbReference type="AlphaFoldDB" id="A0A4V1WFP7"/>
<dbReference type="OrthoDB" id="9787898at2"/>
<evidence type="ECO:0000256" key="4">
    <source>
        <dbReference type="ARBA" id="ARBA00022598"/>
    </source>
</evidence>
<keyword evidence="5" id="KW-0547">Nucleotide-binding</keyword>
<evidence type="ECO:0000259" key="8">
    <source>
        <dbReference type="PROSITE" id="PS51733"/>
    </source>
</evidence>
<comment type="catalytic activity">
    <reaction evidence="7">
        <text>L-lysyl-[lipoyl-carrier protein] + (R)-lipoate + ATP = N(6)-[(R)-lipoyl]-L-lysyl-[lipoyl-carrier protein] + AMP + diphosphate + H(+)</text>
        <dbReference type="Rhea" id="RHEA:49288"/>
        <dbReference type="Rhea" id="RHEA-COMP:10500"/>
        <dbReference type="Rhea" id="RHEA-COMP:10502"/>
        <dbReference type="ChEBI" id="CHEBI:15378"/>
        <dbReference type="ChEBI" id="CHEBI:29969"/>
        <dbReference type="ChEBI" id="CHEBI:30616"/>
        <dbReference type="ChEBI" id="CHEBI:33019"/>
        <dbReference type="ChEBI" id="CHEBI:83088"/>
        <dbReference type="ChEBI" id="CHEBI:83099"/>
        <dbReference type="ChEBI" id="CHEBI:456215"/>
        <dbReference type="EC" id="6.3.1.20"/>
    </reaction>
</comment>
<dbReference type="EC" id="6.3.1.20" evidence="3"/>
<evidence type="ECO:0000256" key="1">
    <source>
        <dbReference type="ARBA" id="ARBA00005085"/>
    </source>
</evidence>
<dbReference type="CDD" id="cd16443">
    <property type="entry name" value="LplA"/>
    <property type="match status" value="1"/>
</dbReference>
<dbReference type="InterPro" id="IPR004562">
    <property type="entry name" value="LipoylTrfase_LipoateP_Ligase"/>
</dbReference>
<dbReference type="Pfam" id="PF21948">
    <property type="entry name" value="LplA-B_cat"/>
    <property type="match status" value="1"/>
</dbReference>
<accession>A0A4V1WFP7</accession>
<dbReference type="PANTHER" id="PTHR12561">
    <property type="entry name" value="LIPOATE-PROTEIN LIGASE"/>
    <property type="match status" value="1"/>
</dbReference>
<sequence>MIFVENQGITDPHLNLALEEYIVRNFSAENDYLLFYINEPSIIIGKNQITIEEVNQDYIDNNNIHVVRRVSGGGAVYHDFGNLNFSFITNHDITQMHNFKKFTEPVIKVLNDLGLDAELKGRNDILVGEKKISGTAQFSTGKRMISHGTLLYNTDLGEVANALNVKPSKLESKGHKSVRSRVANISEFLKEPLSIEEFRALLLKGLFSESEDFETYRLTDEEWKAVHKLKEEKYDTWKWNYGRAPKFNIQNNKRFSVGEIDVRIFVEKGLIKEVNIFGDFFGRDSVEELEKLLIGIPYDKPSIEKALKDVDVNNYFGAFEKEELVDLIINF</sequence>
<name>A0A4V1WFP7_9FLAO</name>
<dbReference type="Pfam" id="PF10437">
    <property type="entry name" value="Lip_prot_lig_C"/>
    <property type="match status" value="1"/>
</dbReference>
<dbReference type="PROSITE" id="PS51733">
    <property type="entry name" value="BPL_LPL_CATALYTIC"/>
    <property type="match status" value="1"/>
</dbReference>
<evidence type="ECO:0000256" key="3">
    <source>
        <dbReference type="ARBA" id="ARBA00012367"/>
    </source>
</evidence>
<keyword evidence="10" id="KW-1185">Reference proteome</keyword>
<comment type="pathway">
    <text evidence="2">Protein modification; protein lipoylation via exogenous pathway; protein N(6)-(lipoyl)lysine from lipoate: step 1/2.</text>
</comment>
<evidence type="ECO:0000256" key="2">
    <source>
        <dbReference type="ARBA" id="ARBA00005124"/>
    </source>
</evidence>
<dbReference type="FunFam" id="3.30.930.10:FF:000072">
    <property type="entry name" value="Lipoate--protein ligase"/>
    <property type="match status" value="1"/>
</dbReference>
<dbReference type="GO" id="GO:0005737">
    <property type="term" value="C:cytoplasm"/>
    <property type="evidence" value="ECO:0007669"/>
    <property type="project" value="TreeGrafter"/>
</dbReference>
<dbReference type="InterPro" id="IPR045864">
    <property type="entry name" value="aa-tRNA-synth_II/BPL/LPL"/>
</dbReference>
<dbReference type="Gene3D" id="3.30.930.10">
    <property type="entry name" value="Bira Bifunctional Protein, Domain 2"/>
    <property type="match status" value="1"/>
</dbReference>
<dbReference type="GO" id="GO:0016979">
    <property type="term" value="F:lipoate-protein ligase activity"/>
    <property type="evidence" value="ECO:0007669"/>
    <property type="project" value="UniProtKB-EC"/>
</dbReference>
<feature type="domain" description="BPL/LPL catalytic" evidence="8">
    <location>
        <begin position="27"/>
        <end position="214"/>
    </location>
</feature>